<accession>A0A5B7K8G9</accession>
<name>A0A5B7K8G9_PORTR</name>
<feature type="signal peptide" evidence="1">
    <location>
        <begin position="1"/>
        <end position="25"/>
    </location>
</feature>
<evidence type="ECO:0000313" key="3">
    <source>
        <dbReference type="Proteomes" id="UP000324222"/>
    </source>
</evidence>
<keyword evidence="3" id="KW-1185">Reference proteome</keyword>
<dbReference type="EMBL" id="VSRR010152572">
    <property type="protein sequence ID" value="MPD06702.1"/>
    <property type="molecule type" value="Genomic_DNA"/>
</dbReference>
<dbReference type="Proteomes" id="UP000324222">
    <property type="component" value="Unassembled WGS sequence"/>
</dbReference>
<evidence type="ECO:0000256" key="1">
    <source>
        <dbReference type="SAM" id="SignalP"/>
    </source>
</evidence>
<evidence type="ECO:0008006" key="4">
    <source>
        <dbReference type="Google" id="ProtNLM"/>
    </source>
</evidence>
<comment type="caution">
    <text evidence="2">The sequence shown here is derived from an EMBL/GenBank/DDBJ whole genome shotgun (WGS) entry which is preliminary data.</text>
</comment>
<reference evidence="2 3" key="1">
    <citation type="submission" date="2019-05" db="EMBL/GenBank/DDBJ databases">
        <title>Another draft genome of Portunus trituberculatus and its Hox gene families provides insights of decapod evolution.</title>
        <authorList>
            <person name="Jeong J.-H."/>
            <person name="Song I."/>
            <person name="Kim S."/>
            <person name="Choi T."/>
            <person name="Kim D."/>
            <person name="Ryu S."/>
            <person name="Kim W."/>
        </authorList>
    </citation>
    <scope>NUCLEOTIDE SEQUENCE [LARGE SCALE GENOMIC DNA]</scope>
    <source>
        <tissue evidence="2">Muscle</tissue>
    </source>
</reference>
<evidence type="ECO:0000313" key="2">
    <source>
        <dbReference type="EMBL" id="MPD06702.1"/>
    </source>
</evidence>
<gene>
    <name evidence="2" type="ORF">E2C01_102526</name>
</gene>
<organism evidence="2 3">
    <name type="scientific">Portunus trituberculatus</name>
    <name type="common">Swimming crab</name>
    <name type="synonym">Neptunus trituberculatus</name>
    <dbReference type="NCBI Taxonomy" id="210409"/>
    <lineage>
        <taxon>Eukaryota</taxon>
        <taxon>Metazoa</taxon>
        <taxon>Ecdysozoa</taxon>
        <taxon>Arthropoda</taxon>
        <taxon>Crustacea</taxon>
        <taxon>Multicrustacea</taxon>
        <taxon>Malacostraca</taxon>
        <taxon>Eumalacostraca</taxon>
        <taxon>Eucarida</taxon>
        <taxon>Decapoda</taxon>
        <taxon>Pleocyemata</taxon>
        <taxon>Brachyura</taxon>
        <taxon>Eubrachyura</taxon>
        <taxon>Portunoidea</taxon>
        <taxon>Portunidae</taxon>
        <taxon>Portuninae</taxon>
        <taxon>Portunus</taxon>
    </lineage>
</organism>
<dbReference type="AlphaFoldDB" id="A0A5B7K8G9"/>
<proteinExistence type="predicted"/>
<keyword evidence="1" id="KW-0732">Signal</keyword>
<protein>
    <recommendedName>
        <fullName evidence="4">Secreted protein</fullName>
    </recommendedName>
</protein>
<sequence>MGVNGVKCWVALVCCCLLLCQLTTAAPADYDTSCRTVRRRRWPTHKQLHRREFIELSRCTIKRRLELGILPNLETSRS</sequence>
<feature type="chain" id="PRO_5022820605" description="Secreted protein" evidence="1">
    <location>
        <begin position="26"/>
        <end position="78"/>
    </location>
</feature>